<sequence>MCGVTTPEPPAHLDEYHKWLADGLHADMEYMGNERARHSRANPKEIFPECKSILVVATNYYQGEFLSPGAATTYGKVARYAWGKDYHTVMKHRLQQLMVFVESVAGKPVKHRLYVDTGPLLERELAQRAGLGWIGKNTMLINHDVGSWTLLAEAMLDIWLPPDDPYIDDRCGSCTFCIDECPTDAIMSEPRRIDSNKCISYLTIEHRGAIPVHKRVDLDDWVFGCDICQDVCPWNNRFAKVEHDVDFSPSGPLPHLSPHNLLNMDQAEFSKKFSGSPVKRTKRSGLLRNASVVLGNRVDNKSIHSLATSLTGDPDPIIRAHSAWALGQIGDANVVNLLSDAQENEIDADVLIEIQSALDELSNQKE</sequence>
<dbReference type="GO" id="GO:0008616">
    <property type="term" value="P:tRNA queuosine(34) biosynthetic process"/>
    <property type="evidence" value="ECO:0007669"/>
    <property type="project" value="UniProtKB-KW"/>
</dbReference>
<evidence type="ECO:0000256" key="3">
    <source>
        <dbReference type="ARBA" id="ARBA00022694"/>
    </source>
</evidence>
<dbReference type="PROSITE" id="PS00198">
    <property type="entry name" value="4FE4S_FER_1"/>
    <property type="match status" value="1"/>
</dbReference>
<gene>
    <name evidence="7" type="ORF">METZ01_LOCUS102104</name>
</gene>
<dbReference type="Gene3D" id="3.30.70.20">
    <property type="match status" value="1"/>
</dbReference>
<evidence type="ECO:0000256" key="1">
    <source>
        <dbReference type="ARBA" id="ARBA00022485"/>
    </source>
</evidence>
<keyword evidence="2" id="KW-0963">Cytoplasm</keyword>
<feature type="domain" description="4Fe-4S ferredoxin-type" evidence="6">
    <location>
        <begin position="163"/>
        <end position="191"/>
    </location>
</feature>
<dbReference type="Gene3D" id="1.25.10.10">
    <property type="entry name" value="Leucine-rich Repeat Variant"/>
    <property type="match status" value="1"/>
</dbReference>
<dbReference type="InterPro" id="IPR017896">
    <property type="entry name" value="4Fe4S_Fe-S-bd"/>
</dbReference>
<keyword evidence="1" id="KW-0411">Iron-sulfur</keyword>
<reference evidence="7" key="1">
    <citation type="submission" date="2018-05" db="EMBL/GenBank/DDBJ databases">
        <authorList>
            <person name="Lanie J.A."/>
            <person name="Ng W.-L."/>
            <person name="Kazmierczak K.M."/>
            <person name="Andrzejewski T.M."/>
            <person name="Davidsen T.M."/>
            <person name="Wayne K.J."/>
            <person name="Tettelin H."/>
            <person name="Glass J.I."/>
            <person name="Rusch D."/>
            <person name="Podicherti R."/>
            <person name="Tsui H.-C.T."/>
            <person name="Winkler M.E."/>
        </authorList>
    </citation>
    <scope>NUCLEOTIDE SEQUENCE</scope>
</reference>
<dbReference type="NCBIfam" id="TIGR00276">
    <property type="entry name" value="tRNA epoxyqueuosine(34) reductase QueG"/>
    <property type="match status" value="1"/>
</dbReference>
<organism evidence="7">
    <name type="scientific">marine metagenome</name>
    <dbReference type="NCBI Taxonomy" id="408172"/>
    <lineage>
        <taxon>unclassified sequences</taxon>
        <taxon>metagenomes</taxon>
        <taxon>ecological metagenomes</taxon>
    </lineage>
</organism>
<evidence type="ECO:0000256" key="4">
    <source>
        <dbReference type="ARBA" id="ARBA00022785"/>
    </source>
</evidence>
<dbReference type="InterPro" id="IPR011989">
    <property type="entry name" value="ARM-like"/>
</dbReference>
<name>A0A381W9M6_9ZZZZ</name>
<protein>
    <recommendedName>
        <fullName evidence="6">4Fe-4S ferredoxin-type domain-containing protein</fullName>
    </recommendedName>
</protein>
<dbReference type="InterPro" id="IPR004453">
    <property type="entry name" value="QueG"/>
</dbReference>
<dbReference type="AlphaFoldDB" id="A0A381W9M6"/>
<keyword evidence="1" id="KW-0408">Iron</keyword>
<proteinExistence type="predicted"/>
<dbReference type="InterPro" id="IPR013542">
    <property type="entry name" value="QueG_DUF1730"/>
</dbReference>
<keyword evidence="3" id="KW-0819">tRNA processing</keyword>
<dbReference type="GO" id="GO:0052693">
    <property type="term" value="F:epoxyqueuosine reductase activity"/>
    <property type="evidence" value="ECO:0007669"/>
    <property type="project" value="TreeGrafter"/>
</dbReference>
<dbReference type="InterPro" id="IPR016024">
    <property type="entry name" value="ARM-type_fold"/>
</dbReference>
<keyword evidence="1" id="KW-0479">Metal-binding</keyword>
<evidence type="ECO:0000256" key="2">
    <source>
        <dbReference type="ARBA" id="ARBA00022490"/>
    </source>
</evidence>
<evidence type="ECO:0000259" key="6">
    <source>
        <dbReference type="PROSITE" id="PS51379"/>
    </source>
</evidence>
<dbReference type="Pfam" id="PF13646">
    <property type="entry name" value="HEAT_2"/>
    <property type="match status" value="1"/>
</dbReference>
<dbReference type="Pfam" id="PF13484">
    <property type="entry name" value="Fer4_16"/>
    <property type="match status" value="1"/>
</dbReference>
<dbReference type="EMBL" id="UINC01011130">
    <property type="protein sequence ID" value="SVA49250.1"/>
    <property type="molecule type" value="Genomic_DNA"/>
</dbReference>
<keyword evidence="1" id="KW-0004">4Fe-4S</keyword>
<evidence type="ECO:0000313" key="7">
    <source>
        <dbReference type="EMBL" id="SVA49250.1"/>
    </source>
</evidence>
<dbReference type="SUPFAM" id="SSF46548">
    <property type="entry name" value="alpha-helical ferredoxin"/>
    <property type="match status" value="1"/>
</dbReference>
<evidence type="ECO:0000256" key="5">
    <source>
        <dbReference type="ARBA" id="ARBA00023002"/>
    </source>
</evidence>
<dbReference type="PANTHER" id="PTHR30002">
    <property type="entry name" value="EPOXYQUEUOSINE REDUCTASE"/>
    <property type="match status" value="1"/>
</dbReference>
<dbReference type="SUPFAM" id="SSF48371">
    <property type="entry name" value="ARM repeat"/>
    <property type="match status" value="1"/>
</dbReference>
<dbReference type="Pfam" id="PF08331">
    <property type="entry name" value="QueG_DUF1730"/>
    <property type="match status" value="1"/>
</dbReference>
<dbReference type="GO" id="GO:0051539">
    <property type="term" value="F:4 iron, 4 sulfur cluster binding"/>
    <property type="evidence" value="ECO:0007669"/>
    <property type="project" value="UniProtKB-KW"/>
</dbReference>
<accession>A0A381W9M6</accession>
<keyword evidence="4" id="KW-0671">Queuosine biosynthesis</keyword>
<dbReference type="PROSITE" id="PS51379">
    <property type="entry name" value="4FE4S_FER_2"/>
    <property type="match status" value="1"/>
</dbReference>
<dbReference type="PANTHER" id="PTHR30002:SF4">
    <property type="entry name" value="EPOXYQUEUOSINE REDUCTASE"/>
    <property type="match status" value="1"/>
</dbReference>
<keyword evidence="5" id="KW-0560">Oxidoreductase</keyword>
<dbReference type="InterPro" id="IPR017900">
    <property type="entry name" value="4Fe4S_Fe_S_CS"/>
</dbReference>